<organism evidence="2 3">
    <name type="scientific">Sphingomonas guangdongensis</name>
    <dbReference type="NCBI Taxonomy" id="1141890"/>
    <lineage>
        <taxon>Bacteria</taxon>
        <taxon>Pseudomonadati</taxon>
        <taxon>Pseudomonadota</taxon>
        <taxon>Alphaproteobacteria</taxon>
        <taxon>Sphingomonadales</taxon>
        <taxon>Sphingomonadaceae</taxon>
        <taxon>Sphingomonas</taxon>
    </lineage>
</organism>
<evidence type="ECO:0000313" key="2">
    <source>
        <dbReference type="EMBL" id="SOB80885.1"/>
    </source>
</evidence>
<dbReference type="CDD" id="cd03192">
    <property type="entry name" value="GST_C_Sigma_like"/>
    <property type="match status" value="1"/>
</dbReference>
<dbReference type="InterPro" id="IPR010987">
    <property type="entry name" value="Glutathione-S-Trfase_C-like"/>
</dbReference>
<dbReference type="PANTHER" id="PTHR11571:SF263">
    <property type="entry name" value="GLUTATHIONE S-TRANSFERASE"/>
    <property type="match status" value="1"/>
</dbReference>
<feature type="domain" description="GST C-terminal" evidence="1">
    <location>
        <begin position="87"/>
        <end position="222"/>
    </location>
</feature>
<dbReference type="OrthoDB" id="7203409at2"/>
<dbReference type="AlphaFoldDB" id="A0A285QFY2"/>
<proteinExistence type="predicted"/>
<sequence length="237" mass="26885">MPAYHLWYWPTIQGRGEFIRLPLEAAGIRYRDRAREDGVEALLADMDWRQGRAPFAPPYLALDGLVVAQVANILAYLAQMHDLAPTTLADRLWLQQVQLTVADLVAEVHNVHHPVAAGEYYEDQKAEAARAAAQFRAERIPKFLAYFDVAAAANPRSPWLVDERWTYADCSLFQLVEGLRYMFPRRMAAIEGDYPHLLAVHDAVAALPGIKAYRASDRRLPFNQEGIFRHYPELDAA</sequence>
<dbReference type="GO" id="GO:0004364">
    <property type="term" value="F:glutathione transferase activity"/>
    <property type="evidence" value="ECO:0007669"/>
    <property type="project" value="TreeGrafter"/>
</dbReference>
<dbReference type="PROSITE" id="PS50405">
    <property type="entry name" value="GST_CTER"/>
    <property type="match status" value="1"/>
</dbReference>
<evidence type="ECO:0000259" key="1">
    <source>
        <dbReference type="PROSITE" id="PS50405"/>
    </source>
</evidence>
<dbReference type="Gene3D" id="1.20.1050.10">
    <property type="match status" value="1"/>
</dbReference>
<dbReference type="GO" id="GO:0006749">
    <property type="term" value="P:glutathione metabolic process"/>
    <property type="evidence" value="ECO:0007669"/>
    <property type="project" value="TreeGrafter"/>
</dbReference>
<name>A0A285QFY2_9SPHN</name>
<evidence type="ECO:0000313" key="3">
    <source>
        <dbReference type="Proteomes" id="UP000219494"/>
    </source>
</evidence>
<keyword evidence="2" id="KW-0808">Transferase</keyword>
<dbReference type="PANTHER" id="PTHR11571">
    <property type="entry name" value="GLUTATHIONE S-TRANSFERASE"/>
    <property type="match status" value="1"/>
</dbReference>
<dbReference type="SUPFAM" id="SSF52833">
    <property type="entry name" value="Thioredoxin-like"/>
    <property type="match status" value="1"/>
</dbReference>
<keyword evidence="3" id="KW-1185">Reference proteome</keyword>
<dbReference type="Proteomes" id="UP000219494">
    <property type="component" value="Unassembled WGS sequence"/>
</dbReference>
<dbReference type="InterPro" id="IPR004046">
    <property type="entry name" value="GST_C"/>
</dbReference>
<accession>A0A285QFY2</accession>
<dbReference type="Pfam" id="PF14497">
    <property type="entry name" value="GST_C_3"/>
    <property type="match status" value="1"/>
</dbReference>
<dbReference type="InterPro" id="IPR050213">
    <property type="entry name" value="GST_superfamily"/>
</dbReference>
<dbReference type="Gene3D" id="3.40.30.10">
    <property type="entry name" value="Glutaredoxin"/>
    <property type="match status" value="1"/>
</dbReference>
<dbReference type="InterPro" id="IPR036249">
    <property type="entry name" value="Thioredoxin-like_sf"/>
</dbReference>
<gene>
    <name evidence="2" type="ORF">SAMN06297144_1286</name>
</gene>
<reference evidence="2 3" key="1">
    <citation type="submission" date="2017-07" db="EMBL/GenBank/DDBJ databases">
        <authorList>
            <person name="Sun Z.S."/>
            <person name="Albrecht U."/>
            <person name="Echele G."/>
            <person name="Lee C.C."/>
        </authorList>
    </citation>
    <scope>NUCLEOTIDE SEQUENCE [LARGE SCALE GENOMIC DNA]</scope>
    <source>
        <strain evidence="2 3">CGMCC 1.12672</strain>
    </source>
</reference>
<protein>
    <submittedName>
        <fullName evidence="2">Glutathione S-transferase</fullName>
    </submittedName>
</protein>
<dbReference type="SUPFAM" id="SSF47616">
    <property type="entry name" value="GST C-terminal domain-like"/>
    <property type="match status" value="1"/>
</dbReference>
<dbReference type="InterPro" id="IPR036282">
    <property type="entry name" value="Glutathione-S-Trfase_C_sf"/>
</dbReference>
<dbReference type="EMBL" id="OBMI01000001">
    <property type="protein sequence ID" value="SOB80885.1"/>
    <property type="molecule type" value="Genomic_DNA"/>
</dbReference>